<dbReference type="InterPro" id="IPR001357">
    <property type="entry name" value="BRCT_dom"/>
</dbReference>
<dbReference type="EMBL" id="KZ269977">
    <property type="protein sequence ID" value="OZC12827.1"/>
    <property type="molecule type" value="Genomic_DNA"/>
</dbReference>
<keyword evidence="4" id="KW-1185">Reference proteome</keyword>
<evidence type="ECO:0000259" key="1">
    <source>
        <dbReference type="PROSITE" id="PS50172"/>
    </source>
</evidence>
<evidence type="ECO:0000259" key="2">
    <source>
        <dbReference type="PROSITE" id="PS51029"/>
    </source>
</evidence>
<accession>A0A238C5U2</accession>
<dbReference type="InterPro" id="IPR039353">
    <property type="entry name" value="TF_Adf1"/>
</dbReference>
<dbReference type="OrthoDB" id="5876908at2759"/>
<dbReference type="PANTHER" id="PTHR12243">
    <property type="entry name" value="MADF DOMAIN TRANSCRIPTION FACTOR"/>
    <property type="match status" value="1"/>
</dbReference>
<evidence type="ECO:0000313" key="4">
    <source>
        <dbReference type="Proteomes" id="UP000242913"/>
    </source>
</evidence>
<dbReference type="SMART" id="SM00595">
    <property type="entry name" value="MADF"/>
    <property type="match status" value="1"/>
</dbReference>
<dbReference type="AlphaFoldDB" id="A0A238C5U2"/>
<dbReference type="CDD" id="cd17716">
    <property type="entry name" value="BRCT_microcephalin_rpt1"/>
    <property type="match status" value="1"/>
</dbReference>
<reference evidence="3 4" key="1">
    <citation type="submission" date="2015-12" db="EMBL/GenBank/DDBJ databases">
        <title>Draft genome of the nematode, Onchocerca flexuosa.</title>
        <authorList>
            <person name="Mitreva M."/>
        </authorList>
    </citation>
    <scope>NUCLEOTIDE SEQUENCE [LARGE SCALE GENOMIC DNA]</scope>
    <source>
        <strain evidence="3">Red Deer</strain>
    </source>
</reference>
<dbReference type="SMART" id="SM00292">
    <property type="entry name" value="BRCT"/>
    <property type="match status" value="2"/>
</dbReference>
<sequence length="947" mass="107620">MSREMIKTLSEERNSSSFHIETPNFFENISNSPCFLSPELTDSAEHNLWMEAQLKAFESSNIFRDNQMENAKCLNVKKSKILEGVKAFVDVRLEKTLVLRRMLRDLGANVNLRFSRNITHLIFWNGRQETLDRAHQLGTKISIISPHWVFKCFMNLIRADEAPFLLYGVKDLAVPMRVMAMGRVGTVNLSCHDRVLNQNDGSPNQSQIMHAIETLSDQLASKLTSPANNENIDVVEIISPIVDRVRKRLNELNILNCVSLMGTLFRGYCQVNGKQRRHTISRISMFHGESEHQFTTPTAENSTSAEVNLVEITQSEPIKKRGRPAINSEQLADYTPTRFHRYLQRRYRSVKAEHAAQLNTEKMVFLYKKMMNQNFSGIISDGQKLSTRKIISKVRPVVVRTRSSVLNELQNVPSSNEFVKKKKVAKKRVKTGNIVLSGINKIERETVFAITKKLGVLKIASAVDDRTRYVVSDQEGMRTVNVMRALVKGVPIVTIEWAYRSLEIGGWLKGSDFFVPRWKTAHKAWLNGHMAHLFSALGPFYVSSKCEPEANHLLYLIKCCHGKTTESLNRAVIFVSPQSEWRTIMLLRKDTDTQATYITEKSLLDQMVKMWNDDSRLILIEEVRKRREVWEYKKERYATSERKKELFAEVAGALNASGLVTAGLYTEEDVRTQWKNLKDTFKRKLKRRQAEASAGYEDVEPTWRFWSKMQFVKNNFGPDRNRSSALNSTILVENTPNTLEKLISSLVEKQMSDDSNNSIDGQILNVTELPSVASTSLPIPSANSNNNSSCNKSTLNNINTFIPDIQVTSTATPAIEMHIAQFVPPNINYLEGIASHSPLSQHLGFDSNKLRSPSPVNPEIHPCASVLADLQKKAMKRKASEAGNEDLQNIQEPDDECAWFGRSVSSALRRLCLTSPLSALTLKKQISDLIYEAEIKQLVRHRRTEQS</sequence>
<dbReference type="Pfam" id="PF12738">
    <property type="entry name" value="PTCB-BRCT"/>
    <property type="match status" value="1"/>
</dbReference>
<dbReference type="SUPFAM" id="SSF52113">
    <property type="entry name" value="BRCT domain"/>
    <property type="match status" value="2"/>
</dbReference>
<dbReference type="Pfam" id="PF10545">
    <property type="entry name" value="MADF_DNA_bdg"/>
    <property type="match status" value="1"/>
</dbReference>
<dbReference type="Gene3D" id="3.40.50.10190">
    <property type="entry name" value="BRCT domain"/>
    <property type="match status" value="3"/>
</dbReference>
<name>A0A238C5U2_9BILA</name>
<gene>
    <name evidence="3" type="ORF">X798_00461</name>
</gene>
<protein>
    <submittedName>
        <fullName evidence="3">BRCA1 protein</fullName>
    </submittedName>
</protein>
<feature type="domain" description="MADF" evidence="2">
    <location>
        <begin position="618"/>
        <end position="717"/>
    </location>
</feature>
<dbReference type="InterPro" id="IPR036420">
    <property type="entry name" value="BRCT_dom_sf"/>
</dbReference>
<feature type="domain" description="BRCT" evidence="1">
    <location>
        <begin position="434"/>
        <end position="515"/>
    </location>
</feature>
<feature type="domain" description="BRCT" evidence="1">
    <location>
        <begin position="77"/>
        <end position="166"/>
    </location>
</feature>
<dbReference type="PANTHER" id="PTHR12243:SF67">
    <property type="entry name" value="COREPRESSOR OF PANGOLIN, ISOFORM A-RELATED"/>
    <property type="match status" value="1"/>
</dbReference>
<dbReference type="PROSITE" id="PS50172">
    <property type="entry name" value="BRCT"/>
    <property type="match status" value="2"/>
</dbReference>
<dbReference type="PROSITE" id="PS51029">
    <property type="entry name" value="MADF"/>
    <property type="match status" value="1"/>
</dbReference>
<evidence type="ECO:0000313" key="3">
    <source>
        <dbReference type="EMBL" id="OZC12827.1"/>
    </source>
</evidence>
<dbReference type="InterPro" id="IPR006578">
    <property type="entry name" value="MADF-dom"/>
</dbReference>
<organism evidence="3 4">
    <name type="scientific">Onchocerca flexuosa</name>
    <dbReference type="NCBI Taxonomy" id="387005"/>
    <lineage>
        <taxon>Eukaryota</taxon>
        <taxon>Metazoa</taxon>
        <taxon>Ecdysozoa</taxon>
        <taxon>Nematoda</taxon>
        <taxon>Chromadorea</taxon>
        <taxon>Rhabditida</taxon>
        <taxon>Spirurina</taxon>
        <taxon>Spiruromorpha</taxon>
        <taxon>Filarioidea</taxon>
        <taxon>Onchocercidae</taxon>
        <taxon>Onchocerca</taxon>
    </lineage>
</organism>
<dbReference type="CDD" id="cd17751">
    <property type="entry name" value="BRCT_microcephalin_rpt3"/>
    <property type="match status" value="1"/>
</dbReference>
<proteinExistence type="predicted"/>
<dbReference type="Proteomes" id="UP000242913">
    <property type="component" value="Unassembled WGS sequence"/>
</dbReference>